<dbReference type="OrthoDB" id="5244042at2"/>
<dbReference type="RefSeq" id="WP_072832731.1">
    <property type="nucleotide sequence ID" value="NZ_FQXP01000014.1"/>
</dbReference>
<accession>A0A1M5YG93</accession>
<keyword evidence="3" id="KW-1185">Reference proteome</keyword>
<keyword evidence="1" id="KW-0812">Transmembrane</keyword>
<dbReference type="Proteomes" id="UP000184526">
    <property type="component" value="Unassembled WGS sequence"/>
</dbReference>
<dbReference type="InterPro" id="IPR027981">
    <property type="entry name" value="DUF4446"/>
</dbReference>
<sequence>MKEEIFRLISEHIELLSLALVGAVILLLLLNLILIIKTSKLKKQYKAMVKGNSKKSIESSITQYYEKIDNFEEKFEGFYNDFNQLNSRIEKSIQKVAVTRFKAFEDIGSDLSYSIALLDSNDDGVILTGIFGRNESTTYAKPIDKGISRYELSQEEKQVLEQARNSSKITLSR</sequence>
<gene>
    <name evidence="2" type="ORF">SAMN02745196_02921</name>
</gene>
<evidence type="ECO:0000313" key="3">
    <source>
        <dbReference type="Proteomes" id="UP000184526"/>
    </source>
</evidence>
<keyword evidence="1" id="KW-1133">Transmembrane helix</keyword>
<dbReference type="EMBL" id="FQXP01000014">
    <property type="protein sequence ID" value="SHI11055.1"/>
    <property type="molecule type" value="Genomic_DNA"/>
</dbReference>
<proteinExistence type="predicted"/>
<protein>
    <recommendedName>
        <fullName evidence="4">DUF4446 domain-containing protein</fullName>
    </recommendedName>
</protein>
<evidence type="ECO:0000313" key="2">
    <source>
        <dbReference type="EMBL" id="SHI11055.1"/>
    </source>
</evidence>
<keyword evidence="1" id="KW-0472">Membrane</keyword>
<dbReference type="AlphaFoldDB" id="A0A1M5YG93"/>
<evidence type="ECO:0000256" key="1">
    <source>
        <dbReference type="SAM" id="Phobius"/>
    </source>
</evidence>
<evidence type="ECO:0008006" key="4">
    <source>
        <dbReference type="Google" id="ProtNLM"/>
    </source>
</evidence>
<name>A0A1M5YG93_9CLOT</name>
<reference evidence="2 3" key="1">
    <citation type="submission" date="2016-11" db="EMBL/GenBank/DDBJ databases">
        <authorList>
            <person name="Jaros S."/>
            <person name="Januszkiewicz K."/>
            <person name="Wedrychowicz H."/>
        </authorList>
    </citation>
    <scope>NUCLEOTIDE SEQUENCE [LARGE SCALE GENOMIC DNA]</scope>
    <source>
        <strain evidence="2 3">DSM 3089</strain>
    </source>
</reference>
<dbReference type="STRING" id="1121306.SAMN02745196_02921"/>
<dbReference type="Pfam" id="PF14584">
    <property type="entry name" value="DUF4446"/>
    <property type="match status" value="1"/>
</dbReference>
<feature type="transmembrane region" description="Helical" evidence="1">
    <location>
        <begin position="15"/>
        <end position="36"/>
    </location>
</feature>
<organism evidence="2 3">
    <name type="scientific">Clostridium collagenovorans DSM 3089</name>
    <dbReference type="NCBI Taxonomy" id="1121306"/>
    <lineage>
        <taxon>Bacteria</taxon>
        <taxon>Bacillati</taxon>
        <taxon>Bacillota</taxon>
        <taxon>Clostridia</taxon>
        <taxon>Eubacteriales</taxon>
        <taxon>Clostridiaceae</taxon>
        <taxon>Clostridium</taxon>
    </lineage>
</organism>